<dbReference type="RefSeq" id="WP_245760578.1">
    <property type="nucleotide sequence ID" value="NZ_FPCG01000002.1"/>
</dbReference>
<feature type="compositionally biased region" description="Pro residues" evidence="8">
    <location>
        <begin position="1"/>
        <end position="13"/>
    </location>
</feature>
<keyword evidence="3 7" id="KW-0028">Amino-acid biosynthesis</keyword>
<sequence length="453" mass="46953">MTPADPWPAPRPAGPVDGTVRVPGSKSLTNRWLLLAALADGPSTLHGVLDSRDSRLMLQALQALGAQVTWAGPDTVQITPLPHRPDVGSVTIDCGLAGTVMRFIPAVAALTTGGVTLDGDPEARVRPMGPVLRALEQLGVRIDAPESAGPEPTTLPITVHGTGEVRGGRVEIDASGSSQFVSALLLAAPRFAQGLHLVHTGRSVPSPEHIAMTVSVLRQAGVEVDDSVPGTWRVAPGPVLVRETTVEPDLSNAGPFLAAAVVTGGTVRIPDWPAETTQIGDRWRQILPRFGATVSFEPGTESTGTLTVTGSIDTDGTPTICGPGEIAGTAELAPTVAALCLLADGPSSLTGIGHLRGHETDRLSALATETARVGGAVQEGTDRLDFAPVSRRSLKPEVMQTYLDHRMATFAAVVGLAIPEVQIQDVATTAKTMPDFPQMWTALIGTAQPGSGA</sequence>
<dbReference type="UniPathway" id="UPA00053">
    <property type="reaction ID" value="UER00089"/>
</dbReference>
<comment type="subunit">
    <text evidence="7">Monomer.</text>
</comment>
<feature type="binding site" evidence="7">
    <location>
        <position position="177"/>
    </location>
    <ligand>
        <name>3-phosphoshikimate</name>
        <dbReference type="ChEBI" id="CHEBI:145989"/>
    </ligand>
</feature>
<organism evidence="10 11">
    <name type="scientific">Micrococcus terreus</name>
    <dbReference type="NCBI Taxonomy" id="574650"/>
    <lineage>
        <taxon>Bacteria</taxon>
        <taxon>Bacillati</taxon>
        <taxon>Actinomycetota</taxon>
        <taxon>Actinomycetes</taxon>
        <taxon>Micrococcales</taxon>
        <taxon>Micrococcaceae</taxon>
        <taxon>Micrococcus</taxon>
    </lineage>
</organism>
<feature type="binding site" evidence="7">
    <location>
        <position position="331"/>
    </location>
    <ligand>
        <name>3-phosphoshikimate</name>
        <dbReference type="ChEBI" id="CHEBI:145989"/>
    </ligand>
</feature>
<feature type="binding site" evidence="7">
    <location>
        <position position="126"/>
    </location>
    <ligand>
        <name>phosphoenolpyruvate</name>
        <dbReference type="ChEBI" id="CHEBI:58702"/>
    </ligand>
</feature>
<feature type="binding site" evidence="7">
    <location>
        <position position="179"/>
    </location>
    <ligand>
        <name>phosphoenolpyruvate</name>
        <dbReference type="ChEBI" id="CHEBI:58702"/>
    </ligand>
</feature>
<dbReference type="CDD" id="cd01556">
    <property type="entry name" value="EPSP_synthase"/>
    <property type="match status" value="1"/>
</dbReference>
<dbReference type="PANTHER" id="PTHR21090:SF5">
    <property type="entry name" value="PENTAFUNCTIONAL AROM POLYPEPTIDE"/>
    <property type="match status" value="1"/>
</dbReference>
<gene>
    <name evidence="7" type="primary">aroA</name>
    <name evidence="10" type="ORF">SAMN04487966_102275</name>
</gene>
<feature type="active site" description="Proton acceptor" evidence="7">
    <location>
        <position position="331"/>
    </location>
</feature>
<dbReference type="InterPro" id="IPR023193">
    <property type="entry name" value="EPSP_synthase_CS"/>
</dbReference>
<feature type="binding site" evidence="7">
    <location>
        <position position="362"/>
    </location>
    <ligand>
        <name>phosphoenolpyruvate</name>
        <dbReference type="ChEBI" id="CHEBI:58702"/>
    </ligand>
</feature>
<comment type="caution">
    <text evidence="7">Lacks conserved residue(s) required for the propagation of feature annotation.</text>
</comment>
<protein>
    <recommendedName>
        <fullName evidence="7">3-phosphoshikimate 1-carboxyvinyltransferase</fullName>
        <ecNumber evidence="7">2.5.1.19</ecNumber>
    </recommendedName>
    <alternativeName>
        <fullName evidence="7">5-enolpyruvylshikimate-3-phosphate synthase</fullName>
        <shortName evidence="7">EPSP synthase</shortName>
        <shortName evidence="7">EPSPS</shortName>
    </alternativeName>
</protein>
<dbReference type="PANTHER" id="PTHR21090">
    <property type="entry name" value="AROM/DEHYDROQUINATE SYNTHASE"/>
    <property type="match status" value="1"/>
</dbReference>
<feature type="binding site" evidence="7">
    <location>
        <position position="406"/>
    </location>
    <ligand>
        <name>phosphoenolpyruvate</name>
        <dbReference type="ChEBI" id="CHEBI:58702"/>
    </ligand>
</feature>
<evidence type="ECO:0000256" key="1">
    <source>
        <dbReference type="ARBA" id="ARBA00004811"/>
    </source>
</evidence>
<dbReference type="Pfam" id="PF00275">
    <property type="entry name" value="EPSP_synthase"/>
    <property type="match status" value="1"/>
</dbReference>
<keyword evidence="5 7" id="KW-0057">Aromatic amino acid biosynthesis</keyword>
<comment type="function">
    <text evidence="7">Catalyzes the transfer of the enolpyruvyl moiety of phosphoenolpyruvate (PEP) to the 5-hydroxyl of shikimate-3-phosphate (S3P) to produce enolpyruvyl shikimate-3-phosphate and inorganic phosphate.</text>
</comment>
<evidence type="ECO:0000256" key="5">
    <source>
        <dbReference type="ARBA" id="ARBA00023141"/>
    </source>
</evidence>
<feature type="binding site" evidence="7">
    <location>
        <position position="98"/>
    </location>
    <ligand>
        <name>phosphoenolpyruvate</name>
        <dbReference type="ChEBI" id="CHEBI:58702"/>
    </ligand>
</feature>
<dbReference type="FunFam" id="3.65.10.10:FF:000011">
    <property type="entry name" value="3-phosphoshikimate 1-carboxyvinyltransferase"/>
    <property type="match status" value="1"/>
</dbReference>
<feature type="binding site" evidence="7">
    <location>
        <position position="431"/>
    </location>
    <ligand>
        <name>phosphoenolpyruvate</name>
        <dbReference type="ChEBI" id="CHEBI:58702"/>
    </ligand>
</feature>
<evidence type="ECO:0000259" key="9">
    <source>
        <dbReference type="Pfam" id="PF00275"/>
    </source>
</evidence>
<evidence type="ECO:0000256" key="2">
    <source>
        <dbReference type="ARBA" id="ARBA00009948"/>
    </source>
</evidence>
<dbReference type="GO" id="GO:0003866">
    <property type="term" value="F:3-phosphoshikimate 1-carboxyvinyltransferase activity"/>
    <property type="evidence" value="ECO:0007669"/>
    <property type="project" value="UniProtKB-UniRule"/>
</dbReference>
<feature type="binding site" evidence="7">
    <location>
        <position position="179"/>
    </location>
    <ligand>
        <name>3-phosphoshikimate</name>
        <dbReference type="ChEBI" id="CHEBI:145989"/>
    </ligand>
</feature>
<dbReference type="GO" id="GO:0005737">
    <property type="term" value="C:cytoplasm"/>
    <property type="evidence" value="ECO:0007669"/>
    <property type="project" value="UniProtKB-SubCell"/>
</dbReference>
<feature type="binding site" evidence="7">
    <location>
        <position position="178"/>
    </location>
    <ligand>
        <name>3-phosphoshikimate</name>
        <dbReference type="ChEBI" id="CHEBI:145989"/>
    </ligand>
</feature>
<keyword evidence="7" id="KW-0963">Cytoplasm</keyword>
<dbReference type="Gene3D" id="3.65.10.10">
    <property type="entry name" value="Enolpyruvate transferase domain"/>
    <property type="match status" value="2"/>
</dbReference>
<keyword evidence="4 7" id="KW-0808">Transferase</keyword>
<dbReference type="InterPro" id="IPR036968">
    <property type="entry name" value="Enolpyruvate_Tfrase_sf"/>
</dbReference>
<comment type="catalytic activity">
    <reaction evidence="6">
        <text>3-phosphoshikimate + phosphoenolpyruvate = 5-O-(1-carboxyvinyl)-3-phosphoshikimate + phosphate</text>
        <dbReference type="Rhea" id="RHEA:21256"/>
        <dbReference type="ChEBI" id="CHEBI:43474"/>
        <dbReference type="ChEBI" id="CHEBI:57701"/>
        <dbReference type="ChEBI" id="CHEBI:58702"/>
        <dbReference type="ChEBI" id="CHEBI:145989"/>
        <dbReference type="EC" id="2.5.1.19"/>
    </reaction>
    <physiologicalReaction direction="left-to-right" evidence="6">
        <dbReference type="Rhea" id="RHEA:21257"/>
    </physiologicalReaction>
</comment>
<feature type="region of interest" description="Disordered" evidence="8">
    <location>
        <begin position="1"/>
        <end position="22"/>
    </location>
</feature>
<evidence type="ECO:0000313" key="11">
    <source>
        <dbReference type="Proteomes" id="UP000198881"/>
    </source>
</evidence>
<dbReference type="InterPro" id="IPR001986">
    <property type="entry name" value="Enolpyruvate_Tfrase_dom"/>
</dbReference>
<evidence type="ECO:0000256" key="4">
    <source>
        <dbReference type="ARBA" id="ARBA00022679"/>
    </source>
</evidence>
<name>A0A1I7MHD0_9MICC</name>
<comment type="subcellular location">
    <subcellularLocation>
        <location evidence="7">Cytoplasm</location>
    </subcellularLocation>
</comment>
<proteinExistence type="inferred from homology"/>
<feature type="binding site" evidence="7">
    <location>
        <position position="358"/>
    </location>
    <ligand>
        <name>3-phosphoshikimate</name>
        <dbReference type="ChEBI" id="CHEBI:145989"/>
    </ligand>
</feature>
<dbReference type="EC" id="2.5.1.19" evidence="7"/>
<dbReference type="InterPro" id="IPR013792">
    <property type="entry name" value="RNA3'P_cycl/enolpyr_Trfase_a/b"/>
</dbReference>
<dbReference type="InterPro" id="IPR006264">
    <property type="entry name" value="EPSP_synthase"/>
</dbReference>
<comment type="similarity">
    <text evidence="2 7">Belongs to the EPSP synthase family.</text>
</comment>
<evidence type="ECO:0000256" key="7">
    <source>
        <dbReference type="HAMAP-Rule" id="MF_00210"/>
    </source>
</evidence>
<evidence type="ECO:0000313" key="10">
    <source>
        <dbReference type="EMBL" id="SFV21280.1"/>
    </source>
</evidence>
<comment type="pathway">
    <text evidence="1 7">Metabolic intermediate biosynthesis; chorismate biosynthesis; chorismate from D-erythrose 4-phosphate and phosphoenolpyruvate: step 6/7.</text>
</comment>
<dbReference type="AlphaFoldDB" id="A0A1I7MHD0"/>
<dbReference type="GO" id="GO:0009423">
    <property type="term" value="P:chorismate biosynthetic process"/>
    <property type="evidence" value="ECO:0007669"/>
    <property type="project" value="UniProtKB-UniRule"/>
</dbReference>
<feature type="domain" description="Enolpyruvate transferase" evidence="9">
    <location>
        <begin position="12"/>
        <end position="438"/>
    </location>
</feature>
<evidence type="ECO:0000256" key="8">
    <source>
        <dbReference type="SAM" id="MobiDB-lite"/>
    </source>
</evidence>
<feature type="binding site" evidence="7">
    <location>
        <position position="206"/>
    </location>
    <ligand>
        <name>3-phosphoshikimate</name>
        <dbReference type="ChEBI" id="CHEBI:145989"/>
    </ligand>
</feature>
<evidence type="ECO:0000256" key="3">
    <source>
        <dbReference type="ARBA" id="ARBA00022605"/>
    </source>
</evidence>
<dbReference type="PROSITE" id="PS00104">
    <property type="entry name" value="EPSP_SYNTHASE_1"/>
    <property type="match status" value="1"/>
</dbReference>
<feature type="binding site" evidence="7">
    <location>
        <position position="27"/>
    </location>
    <ligand>
        <name>3-phosphoshikimate</name>
        <dbReference type="ChEBI" id="CHEBI:145989"/>
    </ligand>
</feature>
<keyword evidence="11" id="KW-1185">Reference proteome</keyword>
<dbReference type="GO" id="GO:0009073">
    <property type="term" value="P:aromatic amino acid family biosynthetic process"/>
    <property type="evidence" value="ECO:0007669"/>
    <property type="project" value="UniProtKB-KW"/>
</dbReference>
<dbReference type="PIRSF" id="PIRSF000505">
    <property type="entry name" value="EPSPS"/>
    <property type="match status" value="1"/>
</dbReference>
<feature type="binding site" evidence="7">
    <location>
        <position position="26"/>
    </location>
    <ligand>
        <name>3-phosphoshikimate</name>
        <dbReference type="ChEBI" id="CHEBI:145989"/>
    </ligand>
</feature>
<accession>A0A1I7MHD0</accession>
<dbReference type="Proteomes" id="UP000198881">
    <property type="component" value="Unassembled WGS sequence"/>
</dbReference>
<evidence type="ECO:0000256" key="6">
    <source>
        <dbReference type="ARBA" id="ARBA00044633"/>
    </source>
</evidence>
<dbReference type="HAMAP" id="MF_00210">
    <property type="entry name" value="EPSP_synth"/>
    <property type="match status" value="1"/>
</dbReference>
<feature type="binding site" evidence="7">
    <location>
        <position position="26"/>
    </location>
    <ligand>
        <name>phosphoenolpyruvate</name>
        <dbReference type="ChEBI" id="CHEBI:58702"/>
    </ligand>
</feature>
<feature type="binding site" evidence="7">
    <location>
        <position position="31"/>
    </location>
    <ligand>
        <name>3-phosphoshikimate</name>
        <dbReference type="ChEBI" id="CHEBI:145989"/>
    </ligand>
</feature>
<dbReference type="SUPFAM" id="SSF55205">
    <property type="entry name" value="EPT/RTPC-like"/>
    <property type="match status" value="1"/>
</dbReference>
<dbReference type="EMBL" id="FPCG01000002">
    <property type="protein sequence ID" value="SFV21280.1"/>
    <property type="molecule type" value="Genomic_DNA"/>
</dbReference>
<reference evidence="10 11" key="1">
    <citation type="submission" date="2016-10" db="EMBL/GenBank/DDBJ databases">
        <authorList>
            <person name="de Groot N.N."/>
        </authorList>
    </citation>
    <scope>NUCLEOTIDE SEQUENCE [LARGE SCALE GENOMIC DNA]</scope>
    <source>
        <strain evidence="10 11">CGMCC 1.7054</strain>
    </source>
</reference>
<dbReference type="STRING" id="574650.SAMN04487966_102275"/>
<dbReference type="NCBIfam" id="TIGR01356">
    <property type="entry name" value="aroA"/>
    <property type="match status" value="1"/>
</dbReference>
<dbReference type="GO" id="GO:0008652">
    <property type="term" value="P:amino acid biosynthetic process"/>
    <property type="evidence" value="ECO:0007669"/>
    <property type="project" value="UniProtKB-KW"/>
</dbReference>